<feature type="signal peptide" evidence="1">
    <location>
        <begin position="1"/>
        <end position="25"/>
    </location>
</feature>
<feature type="chain" id="PRO_5021912843" description="Ice-binding protein C-terminal domain-containing protein" evidence="1">
    <location>
        <begin position="26"/>
        <end position="253"/>
    </location>
</feature>
<proteinExistence type="predicted"/>
<dbReference type="EMBL" id="CP036291">
    <property type="protein sequence ID" value="QDU88541.1"/>
    <property type="molecule type" value="Genomic_DNA"/>
</dbReference>
<dbReference type="Proteomes" id="UP000317429">
    <property type="component" value="Chromosome"/>
</dbReference>
<keyword evidence="4" id="KW-1185">Reference proteome</keyword>
<accession>A0A518DAN0</accession>
<dbReference type="Pfam" id="PF07589">
    <property type="entry name" value="PEP-CTERM"/>
    <property type="match status" value="1"/>
</dbReference>
<name>A0A518DAN0_9BACT</name>
<organism evidence="3 4">
    <name type="scientific">Pirellulimonas nuda</name>
    <dbReference type="NCBI Taxonomy" id="2528009"/>
    <lineage>
        <taxon>Bacteria</taxon>
        <taxon>Pseudomonadati</taxon>
        <taxon>Planctomycetota</taxon>
        <taxon>Planctomycetia</taxon>
        <taxon>Pirellulales</taxon>
        <taxon>Lacipirellulaceae</taxon>
        <taxon>Pirellulimonas</taxon>
    </lineage>
</organism>
<reference evidence="3 4" key="1">
    <citation type="submission" date="2019-02" db="EMBL/GenBank/DDBJ databases">
        <title>Deep-cultivation of Planctomycetes and their phenomic and genomic characterization uncovers novel biology.</title>
        <authorList>
            <person name="Wiegand S."/>
            <person name="Jogler M."/>
            <person name="Boedeker C."/>
            <person name="Pinto D."/>
            <person name="Vollmers J."/>
            <person name="Rivas-Marin E."/>
            <person name="Kohn T."/>
            <person name="Peeters S.H."/>
            <person name="Heuer A."/>
            <person name="Rast P."/>
            <person name="Oberbeckmann S."/>
            <person name="Bunk B."/>
            <person name="Jeske O."/>
            <person name="Meyerdierks A."/>
            <person name="Storesund J.E."/>
            <person name="Kallscheuer N."/>
            <person name="Luecker S."/>
            <person name="Lage O.M."/>
            <person name="Pohl T."/>
            <person name="Merkel B.J."/>
            <person name="Hornburger P."/>
            <person name="Mueller R.-W."/>
            <person name="Bruemmer F."/>
            <person name="Labrenz M."/>
            <person name="Spormann A.M."/>
            <person name="Op den Camp H."/>
            <person name="Overmann J."/>
            <person name="Amann R."/>
            <person name="Jetten M.S.M."/>
            <person name="Mascher T."/>
            <person name="Medema M.H."/>
            <person name="Devos D.P."/>
            <person name="Kaster A.-K."/>
            <person name="Ovreas L."/>
            <person name="Rohde M."/>
            <person name="Galperin M.Y."/>
            <person name="Jogler C."/>
        </authorList>
    </citation>
    <scope>NUCLEOTIDE SEQUENCE [LARGE SCALE GENOMIC DNA]</scope>
    <source>
        <strain evidence="3 4">Pla175</strain>
    </source>
</reference>
<evidence type="ECO:0000259" key="2">
    <source>
        <dbReference type="Pfam" id="PF07589"/>
    </source>
</evidence>
<protein>
    <recommendedName>
        <fullName evidence="2">Ice-binding protein C-terminal domain-containing protein</fullName>
    </recommendedName>
</protein>
<evidence type="ECO:0000313" key="3">
    <source>
        <dbReference type="EMBL" id="QDU88541.1"/>
    </source>
</evidence>
<dbReference type="AlphaFoldDB" id="A0A518DAN0"/>
<keyword evidence="1" id="KW-0732">Signal</keyword>
<dbReference type="KEGG" id="pnd:Pla175_19190"/>
<dbReference type="InterPro" id="IPR013424">
    <property type="entry name" value="Ice-binding_C"/>
</dbReference>
<evidence type="ECO:0000256" key="1">
    <source>
        <dbReference type="SAM" id="SignalP"/>
    </source>
</evidence>
<evidence type="ECO:0000313" key="4">
    <source>
        <dbReference type="Proteomes" id="UP000317429"/>
    </source>
</evidence>
<gene>
    <name evidence="3" type="ORF">Pla175_19190</name>
</gene>
<sequence precursor="true">MCTLRKAVLSCFLVASLAFSTASWGAVIWTGTGANPNDLFGDDNYDFSGSSVIAINESVTTGLPEVLVDAPVLDNVTFTNATINAAFATGFGQFRLGNGFQATLDNSSITSTTNGGIAGQIAPGTATFNVLNGSNLNMQFVTAAVVNVDSTSTLRFRGGGDPINSVDQPAFVNLAPGARLTLPSVAEFTEQGNSIFVNGVPFSDGSTILNPGILSFNGTTGTAIAPVPEPSSAALLVGLSLAAACVARSKRNA</sequence>
<feature type="domain" description="Ice-binding protein C-terminal" evidence="2">
    <location>
        <begin position="226"/>
        <end position="250"/>
    </location>
</feature>